<dbReference type="RefSeq" id="WP_054940500.1">
    <property type="nucleotide sequence ID" value="NZ_CAKMMG010000001.1"/>
</dbReference>
<name>A0ABM9BNP5_9BACL</name>
<dbReference type="EMBL" id="CAKMMG010000001">
    <property type="protein sequence ID" value="CAH1191547.1"/>
    <property type="molecule type" value="Genomic_DNA"/>
</dbReference>
<organism evidence="1 2">
    <name type="scientific">Paenibacillus auburnensis</name>
    <dbReference type="NCBI Taxonomy" id="2905649"/>
    <lineage>
        <taxon>Bacteria</taxon>
        <taxon>Bacillati</taxon>
        <taxon>Bacillota</taxon>
        <taxon>Bacilli</taxon>
        <taxon>Bacillales</taxon>
        <taxon>Paenibacillaceae</taxon>
        <taxon>Paenibacillus</taxon>
    </lineage>
</organism>
<evidence type="ECO:0000313" key="2">
    <source>
        <dbReference type="Proteomes" id="UP000838324"/>
    </source>
</evidence>
<proteinExistence type="predicted"/>
<gene>
    <name evidence="1" type="ORF">PAECIP111892_00668</name>
</gene>
<sequence length="59" mass="7009">MTNDYKPDKNLINTVEELDQTPVTSQQAQQMEQKKLDVRKEALMDDKTTYKKNEQNTYK</sequence>
<reference evidence="1" key="1">
    <citation type="submission" date="2022-01" db="EMBL/GenBank/DDBJ databases">
        <authorList>
            <person name="Criscuolo A."/>
        </authorList>
    </citation>
    <scope>NUCLEOTIDE SEQUENCE</scope>
    <source>
        <strain evidence="1">CIP111892</strain>
    </source>
</reference>
<evidence type="ECO:0008006" key="3">
    <source>
        <dbReference type="Google" id="ProtNLM"/>
    </source>
</evidence>
<dbReference type="Proteomes" id="UP000838324">
    <property type="component" value="Unassembled WGS sequence"/>
</dbReference>
<evidence type="ECO:0000313" key="1">
    <source>
        <dbReference type="EMBL" id="CAH1191547.1"/>
    </source>
</evidence>
<accession>A0ABM9BNP5</accession>
<comment type="caution">
    <text evidence="1">The sequence shown here is derived from an EMBL/GenBank/DDBJ whole genome shotgun (WGS) entry which is preliminary data.</text>
</comment>
<protein>
    <recommendedName>
        <fullName evidence="3">DUF4025 domain-containing protein</fullName>
    </recommendedName>
</protein>
<keyword evidence="2" id="KW-1185">Reference proteome</keyword>